<feature type="domain" description="NADPH-dependent 7-cyano-7-deazaguanine reductase N-terminal" evidence="1">
    <location>
        <begin position="12"/>
        <end position="68"/>
    </location>
</feature>
<dbReference type="AlphaFoldDB" id="A0A377XEG8"/>
<organism evidence="2 3">
    <name type="scientific">Klebsiella pneumoniae</name>
    <dbReference type="NCBI Taxonomy" id="573"/>
    <lineage>
        <taxon>Bacteria</taxon>
        <taxon>Pseudomonadati</taxon>
        <taxon>Pseudomonadota</taxon>
        <taxon>Gammaproteobacteria</taxon>
        <taxon>Enterobacterales</taxon>
        <taxon>Enterobacteriaceae</taxon>
        <taxon>Klebsiella/Raoultella group</taxon>
        <taxon>Klebsiella</taxon>
        <taxon>Klebsiella pneumoniae complex</taxon>
    </lineage>
</organism>
<proteinExistence type="predicted"/>
<dbReference type="Gene3D" id="3.30.1130.10">
    <property type="match status" value="1"/>
</dbReference>
<reference evidence="2 3" key="1">
    <citation type="submission" date="2018-06" db="EMBL/GenBank/DDBJ databases">
        <authorList>
            <consortium name="Pathogen Informatics"/>
            <person name="Doyle S."/>
        </authorList>
    </citation>
    <scope>NUCLEOTIDE SEQUENCE [LARGE SCALE GENOMIC DNA]</scope>
    <source>
        <strain evidence="2 3">NCTC5047</strain>
    </source>
</reference>
<dbReference type="GO" id="GO:0033739">
    <property type="term" value="F:preQ1 synthase activity"/>
    <property type="evidence" value="ECO:0007669"/>
    <property type="project" value="UniProtKB-EC"/>
</dbReference>
<accession>A0A377XEG8</accession>
<name>A0A377XEG8_KLEPN</name>
<evidence type="ECO:0000313" key="2">
    <source>
        <dbReference type="EMBL" id="STT81666.1"/>
    </source>
</evidence>
<dbReference type="InterPro" id="IPR029139">
    <property type="entry name" value="QueF_N"/>
</dbReference>
<gene>
    <name evidence="2" type="primary">queF_2</name>
    <name evidence="2" type="ORF">NCTC5047_02598</name>
</gene>
<dbReference type="EC" id="1.7.1.13" evidence="2"/>
<dbReference type="Pfam" id="PF14819">
    <property type="entry name" value="QueF_N"/>
    <property type="match status" value="1"/>
</dbReference>
<sequence length="69" mass="7652">MTPRCCRACRAVLNRDPLGLHADNLPFHGADIWTLYELSWLNGKGLPQVAVGHVELPDTSLNLVESKKL</sequence>
<dbReference type="Proteomes" id="UP000254340">
    <property type="component" value="Unassembled WGS sequence"/>
</dbReference>
<protein>
    <submittedName>
        <fullName evidence="2">NADPH dependent preQ0 reductase</fullName>
        <ecNumber evidence="2">1.7.1.13</ecNumber>
    </submittedName>
</protein>
<evidence type="ECO:0000259" key="1">
    <source>
        <dbReference type="Pfam" id="PF14819"/>
    </source>
</evidence>
<evidence type="ECO:0000313" key="3">
    <source>
        <dbReference type="Proteomes" id="UP000254340"/>
    </source>
</evidence>
<dbReference type="EMBL" id="UGLH01000006">
    <property type="protein sequence ID" value="STT81666.1"/>
    <property type="molecule type" value="Genomic_DNA"/>
</dbReference>
<keyword evidence="2" id="KW-0560">Oxidoreductase</keyword>
<dbReference type="InterPro" id="IPR043133">
    <property type="entry name" value="GTP-CH-I_C/QueF"/>
</dbReference>